<dbReference type="CDD" id="cd04662">
    <property type="entry name" value="NUDIX_Hydrolase"/>
    <property type="match status" value="1"/>
</dbReference>
<reference evidence="3 4" key="1">
    <citation type="submission" date="2019-03" db="EMBL/GenBank/DDBJ databases">
        <title>Dyadobacter AR-3-6 sp. nov., isolated from arctic soil.</title>
        <authorList>
            <person name="Chaudhary D.K."/>
        </authorList>
    </citation>
    <scope>NUCLEOTIDE SEQUENCE [LARGE SCALE GENOMIC DNA]</scope>
    <source>
        <strain evidence="3 4">AR-3-6</strain>
    </source>
</reference>
<dbReference type="Gene3D" id="3.90.79.10">
    <property type="entry name" value="Nucleoside Triphosphate Pyrophosphohydrolase"/>
    <property type="match status" value="1"/>
</dbReference>
<comment type="caution">
    <text evidence="3">The sequence shown here is derived from an EMBL/GenBank/DDBJ whole genome shotgun (WGS) entry which is preliminary data.</text>
</comment>
<dbReference type="InterPro" id="IPR015797">
    <property type="entry name" value="NUDIX_hydrolase-like_dom_sf"/>
</dbReference>
<gene>
    <name evidence="3" type="ORF">E0F88_11685</name>
</gene>
<organism evidence="3 4">
    <name type="scientific">Dyadobacter psychrotolerans</name>
    <dbReference type="NCBI Taxonomy" id="2541721"/>
    <lineage>
        <taxon>Bacteria</taxon>
        <taxon>Pseudomonadati</taxon>
        <taxon>Bacteroidota</taxon>
        <taxon>Cytophagia</taxon>
        <taxon>Cytophagales</taxon>
        <taxon>Spirosomataceae</taxon>
        <taxon>Dyadobacter</taxon>
    </lineage>
</organism>
<evidence type="ECO:0000313" key="3">
    <source>
        <dbReference type="EMBL" id="TDE16872.1"/>
    </source>
</evidence>
<keyword evidence="4" id="KW-1185">Reference proteome</keyword>
<protein>
    <submittedName>
        <fullName evidence="3">NUDIX domain-containing protein</fullName>
    </submittedName>
</protein>
<feature type="domain" description="Nudix hydrolase" evidence="2">
    <location>
        <begin position="1"/>
        <end position="148"/>
    </location>
</feature>
<dbReference type="OrthoDB" id="954553at2"/>
<dbReference type="InterPro" id="IPR051325">
    <property type="entry name" value="Nudix_hydrolase_domain"/>
</dbReference>
<dbReference type="GO" id="GO:0004081">
    <property type="term" value="F:bis(5'-nucleosyl)-tetraphosphatase (asymmetrical) activity"/>
    <property type="evidence" value="ECO:0007669"/>
    <property type="project" value="TreeGrafter"/>
</dbReference>
<dbReference type="GO" id="GO:0006167">
    <property type="term" value="P:AMP biosynthetic process"/>
    <property type="evidence" value="ECO:0007669"/>
    <property type="project" value="TreeGrafter"/>
</dbReference>
<dbReference type="InterPro" id="IPR020084">
    <property type="entry name" value="NUDIX_hydrolase_CS"/>
</dbReference>
<sequence>MKQSAGILLFRNRGSEAEVFLVHPGGPFFARKDAGWWTVPKGEFGEPELPLQAAIREFEEETGLKLSGEFLPLAPIVQKAGKKVYCWAIEGNMDASVIVSNTFEMEWPPKSGKTKSFPEIDKAAWFDLETAKRMIMAAQISFLDELLKAMTSRS</sequence>
<dbReference type="PANTHER" id="PTHR21340">
    <property type="entry name" value="DIADENOSINE 5,5-P1,P4-TETRAPHOSPHATE PYROPHOSPHOHYDROLASE MUTT"/>
    <property type="match status" value="1"/>
</dbReference>
<dbReference type="SUPFAM" id="SSF55811">
    <property type="entry name" value="Nudix"/>
    <property type="match status" value="1"/>
</dbReference>
<evidence type="ECO:0000313" key="4">
    <source>
        <dbReference type="Proteomes" id="UP000294850"/>
    </source>
</evidence>
<dbReference type="PROSITE" id="PS00893">
    <property type="entry name" value="NUDIX_BOX"/>
    <property type="match status" value="1"/>
</dbReference>
<dbReference type="Pfam" id="PF00293">
    <property type="entry name" value="NUDIX"/>
    <property type="match status" value="1"/>
</dbReference>
<dbReference type="EMBL" id="SMFL01000003">
    <property type="protein sequence ID" value="TDE16872.1"/>
    <property type="molecule type" value="Genomic_DNA"/>
</dbReference>
<dbReference type="Proteomes" id="UP000294850">
    <property type="component" value="Unassembled WGS sequence"/>
</dbReference>
<dbReference type="RefSeq" id="WP_131958404.1">
    <property type="nucleotide sequence ID" value="NZ_SMFL01000003.1"/>
</dbReference>
<dbReference type="InterPro" id="IPR000086">
    <property type="entry name" value="NUDIX_hydrolase_dom"/>
</dbReference>
<evidence type="ECO:0000256" key="1">
    <source>
        <dbReference type="ARBA" id="ARBA00022801"/>
    </source>
</evidence>
<dbReference type="PANTHER" id="PTHR21340:SF7">
    <property type="entry name" value="NUDIX HYDROLASE DOMAIN-CONTAINING PROTEIN"/>
    <property type="match status" value="1"/>
</dbReference>
<proteinExistence type="predicted"/>
<keyword evidence="1" id="KW-0378">Hydrolase</keyword>
<name>A0A4R5DR40_9BACT</name>
<dbReference type="PROSITE" id="PS51462">
    <property type="entry name" value="NUDIX"/>
    <property type="match status" value="1"/>
</dbReference>
<dbReference type="AlphaFoldDB" id="A0A4R5DR40"/>
<accession>A0A4R5DR40</accession>
<dbReference type="GO" id="GO:0006754">
    <property type="term" value="P:ATP biosynthetic process"/>
    <property type="evidence" value="ECO:0007669"/>
    <property type="project" value="TreeGrafter"/>
</dbReference>
<evidence type="ECO:0000259" key="2">
    <source>
        <dbReference type="PROSITE" id="PS51462"/>
    </source>
</evidence>